<evidence type="ECO:0000256" key="1">
    <source>
        <dbReference type="ARBA" id="ARBA00022741"/>
    </source>
</evidence>
<evidence type="ECO:0000259" key="4">
    <source>
        <dbReference type="Pfam" id="PF07683"/>
    </source>
</evidence>
<evidence type="ECO:0000256" key="2">
    <source>
        <dbReference type="ARBA" id="ARBA00023186"/>
    </source>
</evidence>
<evidence type="ECO:0000313" key="6">
    <source>
        <dbReference type="Proteomes" id="UP001596056"/>
    </source>
</evidence>
<protein>
    <submittedName>
        <fullName evidence="5">GTP-binding protein</fullName>
    </submittedName>
</protein>
<comment type="caution">
    <text evidence="5">The sequence shown here is derived from an EMBL/GenBank/DDBJ whole genome shotgun (WGS) entry which is preliminary data.</text>
</comment>
<dbReference type="Gene3D" id="3.30.1220.10">
    <property type="entry name" value="CobW-like, C-terminal domain"/>
    <property type="match status" value="1"/>
</dbReference>
<proteinExistence type="predicted"/>
<feature type="domain" description="CobW C-terminal" evidence="4">
    <location>
        <begin position="21"/>
        <end position="73"/>
    </location>
</feature>
<dbReference type="RefSeq" id="WP_209840779.1">
    <property type="nucleotide sequence ID" value="NZ_JAGGJP010000008.1"/>
</dbReference>
<dbReference type="InterPro" id="IPR011629">
    <property type="entry name" value="CobW-like_C"/>
</dbReference>
<accession>A0ABW0SC93</accession>
<dbReference type="Pfam" id="PF07683">
    <property type="entry name" value="CobW_C"/>
    <property type="match status" value="1"/>
</dbReference>
<dbReference type="EMBL" id="JBHSNA010000006">
    <property type="protein sequence ID" value="MFC5566574.1"/>
    <property type="molecule type" value="Genomic_DNA"/>
</dbReference>
<dbReference type="InterPro" id="IPR036627">
    <property type="entry name" value="CobW-likC_sf"/>
</dbReference>
<keyword evidence="2" id="KW-0143">Chaperone</keyword>
<gene>
    <name evidence="5" type="ORF">ACFPOC_09100</name>
</gene>
<reference evidence="6" key="1">
    <citation type="journal article" date="2019" name="Int. J. Syst. Evol. Microbiol.">
        <title>The Global Catalogue of Microorganisms (GCM) 10K type strain sequencing project: providing services to taxonomists for standard genome sequencing and annotation.</title>
        <authorList>
            <consortium name="The Broad Institute Genomics Platform"/>
            <consortium name="The Broad Institute Genome Sequencing Center for Infectious Disease"/>
            <person name="Wu L."/>
            <person name="Ma J."/>
        </authorList>
    </citation>
    <scope>NUCLEOTIDE SEQUENCE [LARGE SCALE GENOMIC DNA]</scope>
    <source>
        <strain evidence="6">KACC 11588</strain>
    </source>
</reference>
<feature type="compositionally biased region" description="Basic and acidic residues" evidence="3">
    <location>
        <begin position="10"/>
        <end position="25"/>
    </location>
</feature>
<keyword evidence="6" id="KW-1185">Reference proteome</keyword>
<organism evidence="5 6">
    <name type="scientific">Rubellimicrobium aerolatum</name>
    <dbReference type="NCBI Taxonomy" id="490979"/>
    <lineage>
        <taxon>Bacteria</taxon>
        <taxon>Pseudomonadati</taxon>
        <taxon>Pseudomonadota</taxon>
        <taxon>Alphaproteobacteria</taxon>
        <taxon>Rhodobacterales</taxon>
        <taxon>Roseobacteraceae</taxon>
        <taxon>Rubellimicrobium</taxon>
    </lineage>
</organism>
<evidence type="ECO:0000313" key="5">
    <source>
        <dbReference type="EMBL" id="MFC5566574.1"/>
    </source>
</evidence>
<dbReference type="Proteomes" id="UP001596056">
    <property type="component" value="Unassembled WGS sequence"/>
</dbReference>
<evidence type="ECO:0000256" key="3">
    <source>
        <dbReference type="SAM" id="MobiDB-lite"/>
    </source>
</evidence>
<feature type="region of interest" description="Disordered" evidence="3">
    <location>
        <begin position="1"/>
        <end position="25"/>
    </location>
</feature>
<keyword evidence="1" id="KW-0547">Nucleotide-binding</keyword>
<name>A0ABW0SC93_9RHOB</name>
<sequence length="77" mass="8684">MRSTPASWGTDDRHGRGADAPDHPRRLLLQTVRRTVQTPEILPEQPEARDDGTVVFIGRGYSPDDLRRSLRRFTGAT</sequence>